<feature type="transmembrane region" description="Helical" evidence="3">
    <location>
        <begin position="437"/>
        <end position="455"/>
    </location>
</feature>
<keyword evidence="3" id="KW-0812">Transmembrane</keyword>
<feature type="region of interest" description="Disordered" evidence="2">
    <location>
        <begin position="221"/>
        <end position="248"/>
    </location>
</feature>
<evidence type="ECO:0000256" key="2">
    <source>
        <dbReference type="SAM" id="MobiDB-lite"/>
    </source>
</evidence>
<dbReference type="STRING" id="542762.A0A4S4DFH9"/>
<name>A0A4S4DFH9_CAMSN</name>
<dbReference type="SUPFAM" id="SSF48452">
    <property type="entry name" value="TPR-like"/>
    <property type="match status" value="1"/>
</dbReference>
<comment type="caution">
    <text evidence="4">The sequence shown here is derived from an EMBL/GenBank/DDBJ whole genome shotgun (WGS) entry which is preliminary data.</text>
</comment>
<dbReference type="Proteomes" id="UP000306102">
    <property type="component" value="Unassembled WGS sequence"/>
</dbReference>
<dbReference type="PANTHER" id="PTHR36761:SF2">
    <property type="entry name" value="ORF03 PROTEIN"/>
    <property type="match status" value="1"/>
</dbReference>
<protein>
    <submittedName>
        <fullName evidence="4">Uncharacterized protein</fullName>
    </submittedName>
</protein>
<keyword evidence="3" id="KW-1133">Transmembrane helix</keyword>
<dbReference type="GO" id="GO:0009535">
    <property type="term" value="C:chloroplast thylakoid membrane"/>
    <property type="evidence" value="ECO:0007669"/>
    <property type="project" value="TreeGrafter"/>
</dbReference>
<feature type="repeat" description="TPR" evidence="1">
    <location>
        <begin position="263"/>
        <end position="296"/>
    </location>
</feature>
<dbReference type="AlphaFoldDB" id="A0A4S4DFH9"/>
<sequence length="457" mass="51469">MPFPAIATKLPSVTPTLNPTDNLLPPTATSLSHPSLLSLPSLTLHHLLHRDYVVTHRFSPSQSPPLIVVIAAYHYCHHLRAAVDMAVVLGNLALLLDITSPRTAVLDRKTRPVPVPVPVPVPADVLLSLFKKEPHHHISAAIAAANSFEFDKENRNQRSGVRGKANSKDNAVDFAGLSDDDSNGNGNGNGNGYEDEEEEAFDWEKEMRKRVKEIEEMRELEREAEELQSRMEDGEGEGEGKEETEEEKRMRVAKEQAERRKMAQLMFELGQRAYGKGMYGRAIEFLEGALTIIPRPTLFGGEIQIWLAMAYEAHNRHADCIALYKQLEQKHPSVSIRRQAAELRYILQAPKLKISQEEMVTIPLIGSSYDRASSEITHEPLDDWESLVSYAGTWSDKYKDRDERRFGSTTNQLPSTRDFLGDFLVWRPPVGLENNQAFWVALTLWMGVVAAALFLQR</sequence>
<dbReference type="FunFam" id="1.25.40.10:FF:000433">
    <property type="entry name" value="mRNA, clone: RTFL01-04-G16"/>
    <property type="match status" value="1"/>
</dbReference>
<dbReference type="Gene3D" id="1.25.40.10">
    <property type="entry name" value="Tetratricopeptide repeat domain"/>
    <property type="match status" value="1"/>
</dbReference>
<reference evidence="4 5" key="1">
    <citation type="journal article" date="2018" name="Proc. Natl. Acad. Sci. U.S.A.">
        <title>Draft genome sequence of Camellia sinensis var. sinensis provides insights into the evolution of the tea genome and tea quality.</title>
        <authorList>
            <person name="Wei C."/>
            <person name="Yang H."/>
            <person name="Wang S."/>
            <person name="Zhao J."/>
            <person name="Liu C."/>
            <person name="Gao L."/>
            <person name="Xia E."/>
            <person name="Lu Y."/>
            <person name="Tai Y."/>
            <person name="She G."/>
            <person name="Sun J."/>
            <person name="Cao H."/>
            <person name="Tong W."/>
            <person name="Gao Q."/>
            <person name="Li Y."/>
            <person name="Deng W."/>
            <person name="Jiang X."/>
            <person name="Wang W."/>
            <person name="Chen Q."/>
            <person name="Zhang S."/>
            <person name="Li H."/>
            <person name="Wu J."/>
            <person name="Wang P."/>
            <person name="Li P."/>
            <person name="Shi C."/>
            <person name="Zheng F."/>
            <person name="Jian J."/>
            <person name="Huang B."/>
            <person name="Shan D."/>
            <person name="Shi M."/>
            <person name="Fang C."/>
            <person name="Yue Y."/>
            <person name="Li F."/>
            <person name="Li D."/>
            <person name="Wei S."/>
            <person name="Han B."/>
            <person name="Jiang C."/>
            <person name="Yin Y."/>
            <person name="Xia T."/>
            <person name="Zhang Z."/>
            <person name="Bennetzen J.L."/>
            <person name="Zhao S."/>
            <person name="Wan X."/>
        </authorList>
    </citation>
    <scope>NUCLEOTIDE SEQUENCE [LARGE SCALE GENOMIC DNA]</scope>
    <source>
        <strain evidence="5">cv. Shuchazao</strain>
        <tissue evidence="4">Leaf</tissue>
    </source>
</reference>
<gene>
    <name evidence="4" type="ORF">TEA_012363</name>
</gene>
<dbReference type="EMBL" id="SDRB02011412">
    <property type="protein sequence ID" value="THG01468.1"/>
    <property type="molecule type" value="Genomic_DNA"/>
</dbReference>
<dbReference type="InterPro" id="IPR019734">
    <property type="entry name" value="TPR_rpt"/>
</dbReference>
<keyword evidence="5" id="KW-1185">Reference proteome</keyword>
<keyword evidence="1" id="KW-0802">TPR repeat</keyword>
<dbReference type="PROSITE" id="PS50005">
    <property type="entry name" value="TPR"/>
    <property type="match status" value="1"/>
</dbReference>
<evidence type="ECO:0000256" key="3">
    <source>
        <dbReference type="SAM" id="Phobius"/>
    </source>
</evidence>
<keyword evidence="3" id="KW-0472">Membrane</keyword>
<accession>A0A4S4DFH9</accession>
<feature type="region of interest" description="Disordered" evidence="2">
    <location>
        <begin position="154"/>
        <end position="202"/>
    </location>
</feature>
<evidence type="ECO:0000313" key="4">
    <source>
        <dbReference type="EMBL" id="THG01468.1"/>
    </source>
</evidence>
<evidence type="ECO:0000256" key="1">
    <source>
        <dbReference type="PROSITE-ProRule" id="PRU00339"/>
    </source>
</evidence>
<proteinExistence type="predicted"/>
<organism evidence="4 5">
    <name type="scientific">Camellia sinensis var. sinensis</name>
    <name type="common">China tea</name>
    <dbReference type="NCBI Taxonomy" id="542762"/>
    <lineage>
        <taxon>Eukaryota</taxon>
        <taxon>Viridiplantae</taxon>
        <taxon>Streptophyta</taxon>
        <taxon>Embryophyta</taxon>
        <taxon>Tracheophyta</taxon>
        <taxon>Spermatophyta</taxon>
        <taxon>Magnoliopsida</taxon>
        <taxon>eudicotyledons</taxon>
        <taxon>Gunneridae</taxon>
        <taxon>Pentapetalae</taxon>
        <taxon>asterids</taxon>
        <taxon>Ericales</taxon>
        <taxon>Theaceae</taxon>
        <taxon>Camellia</taxon>
    </lineage>
</organism>
<dbReference type="PANTHER" id="PTHR36761">
    <property type="entry name" value="ORF03 PROTEIN"/>
    <property type="match status" value="1"/>
</dbReference>
<dbReference type="InterPro" id="IPR011990">
    <property type="entry name" value="TPR-like_helical_dom_sf"/>
</dbReference>
<evidence type="ECO:0000313" key="5">
    <source>
        <dbReference type="Proteomes" id="UP000306102"/>
    </source>
</evidence>